<name>A0ABR2FES2_9ROSI</name>
<protein>
    <submittedName>
        <fullName evidence="1">Uncharacterized protein</fullName>
    </submittedName>
</protein>
<gene>
    <name evidence="1" type="ORF">V6N12_069758</name>
</gene>
<comment type="caution">
    <text evidence="1">The sequence shown here is derived from an EMBL/GenBank/DDBJ whole genome shotgun (WGS) entry which is preliminary data.</text>
</comment>
<sequence>MEWLASNIRGVGGFDNTREIWITRFSVLCWLLWKNRYSSVLDPNFVQKSDLVHVSHHLSVEYVMAFSTRSSGLSARPPHVVRWQCPPVRWIKANSDGAMHPSSGKAVAGGVLRDERETDNQEVARILCRDSDALADNALVDSLHGLLSCQ</sequence>
<proteinExistence type="predicted"/>
<evidence type="ECO:0000313" key="2">
    <source>
        <dbReference type="Proteomes" id="UP001472677"/>
    </source>
</evidence>
<dbReference type="Proteomes" id="UP001472677">
    <property type="component" value="Unassembled WGS sequence"/>
</dbReference>
<reference evidence="1 2" key="1">
    <citation type="journal article" date="2024" name="G3 (Bethesda)">
        <title>Genome assembly of Hibiscus sabdariffa L. provides insights into metabolisms of medicinal natural products.</title>
        <authorList>
            <person name="Kim T."/>
        </authorList>
    </citation>
    <scope>NUCLEOTIDE SEQUENCE [LARGE SCALE GENOMIC DNA]</scope>
    <source>
        <strain evidence="1">TK-2024</strain>
        <tissue evidence="1">Old leaves</tissue>
    </source>
</reference>
<dbReference type="EMBL" id="JBBPBM010000006">
    <property type="protein sequence ID" value="KAK8579433.1"/>
    <property type="molecule type" value="Genomic_DNA"/>
</dbReference>
<evidence type="ECO:0000313" key="1">
    <source>
        <dbReference type="EMBL" id="KAK8579433.1"/>
    </source>
</evidence>
<organism evidence="1 2">
    <name type="scientific">Hibiscus sabdariffa</name>
    <name type="common">roselle</name>
    <dbReference type="NCBI Taxonomy" id="183260"/>
    <lineage>
        <taxon>Eukaryota</taxon>
        <taxon>Viridiplantae</taxon>
        <taxon>Streptophyta</taxon>
        <taxon>Embryophyta</taxon>
        <taxon>Tracheophyta</taxon>
        <taxon>Spermatophyta</taxon>
        <taxon>Magnoliopsida</taxon>
        <taxon>eudicotyledons</taxon>
        <taxon>Gunneridae</taxon>
        <taxon>Pentapetalae</taxon>
        <taxon>rosids</taxon>
        <taxon>malvids</taxon>
        <taxon>Malvales</taxon>
        <taxon>Malvaceae</taxon>
        <taxon>Malvoideae</taxon>
        <taxon>Hibiscus</taxon>
    </lineage>
</organism>
<accession>A0ABR2FES2</accession>
<keyword evidence="2" id="KW-1185">Reference proteome</keyword>